<protein>
    <submittedName>
        <fullName evidence="1">Uncharacterized protein</fullName>
    </submittedName>
</protein>
<evidence type="ECO:0000313" key="2">
    <source>
        <dbReference type="Proteomes" id="UP000055048"/>
    </source>
</evidence>
<comment type="caution">
    <text evidence="1">The sequence shown here is derived from an EMBL/GenBank/DDBJ whole genome shotgun (WGS) entry which is preliminary data.</text>
</comment>
<proteinExistence type="predicted"/>
<organism evidence="1 2">
    <name type="scientific">Trichinella murrelli</name>
    <dbReference type="NCBI Taxonomy" id="144512"/>
    <lineage>
        <taxon>Eukaryota</taxon>
        <taxon>Metazoa</taxon>
        <taxon>Ecdysozoa</taxon>
        <taxon>Nematoda</taxon>
        <taxon>Enoplea</taxon>
        <taxon>Dorylaimia</taxon>
        <taxon>Trichinellida</taxon>
        <taxon>Trichinellidae</taxon>
        <taxon>Trichinella</taxon>
    </lineage>
</organism>
<gene>
    <name evidence="1" type="ORF">T05_5545</name>
</gene>
<dbReference type="EMBL" id="JYDJ01000279">
    <property type="protein sequence ID" value="KRX38182.1"/>
    <property type="molecule type" value="Genomic_DNA"/>
</dbReference>
<accession>A0A0V0TGV8</accession>
<sequence length="60" mass="7164">MTLSIVCLVVVSPNELVKSRNSKQQIHRKHFLLKNRRVFIRRISFVNNGWRELKETSSRN</sequence>
<evidence type="ECO:0000313" key="1">
    <source>
        <dbReference type="EMBL" id="KRX38182.1"/>
    </source>
</evidence>
<reference evidence="1 2" key="1">
    <citation type="submission" date="2015-01" db="EMBL/GenBank/DDBJ databases">
        <title>Evolution of Trichinella species and genotypes.</title>
        <authorList>
            <person name="Korhonen P.K."/>
            <person name="Edoardo P."/>
            <person name="Giuseppe L.R."/>
            <person name="Gasser R.B."/>
        </authorList>
    </citation>
    <scope>NUCLEOTIDE SEQUENCE [LARGE SCALE GENOMIC DNA]</scope>
    <source>
        <strain evidence="1">ISS417</strain>
    </source>
</reference>
<dbReference type="AlphaFoldDB" id="A0A0V0TGV8"/>
<keyword evidence="2" id="KW-1185">Reference proteome</keyword>
<dbReference type="Proteomes" id="UP000055048">
    <property type="component" value="Unassembled WGS sequence"/>
</dbReference>
<name>A0A0V0TGV8_9BILA</name>